<dbReference type="PANTHER" id="PTHR11715:SF3">
    <property type="entry name" value="GLYCINE CLEAVAGE SYSTEM H PROTEIN-RELATED"/>
    <property type="match status" value="1"/>
</dbReference>
<dbReference type="InterPro" id="IPR003016">
    <property type="entry name" value="2-oxoA_DH_lipoyl-BS"/>
</dbReference>
<dbReference type="Pfam" id="PF01597">
    <property type="entry name" value="GCV_H"/>
    <property type="match status" value="1"/>
</dbReference>
<dbReference type="InterPro" id="IPR002930">
    <property type="entry name" value="GCV_H"/>
</dbReference>
<dbReference type="Gene3D" id="2.40.50.100">
    <property type="match status" value="1"/>
</dbReference>
<dbReference type="SUPFAM" id="SSF51230">
    <property type="entry name" value="Single hybrid motif"/>
    <property type="match status" value="1"/>
</dbReference>
<accession>A0ABN3VFV0</accession>
<comment type="caution">
    <text evidence="5">The sequence shown here is derived from an EMBL/GenBank/DDBJ whole genome shotgun (WGS) entry which is preliminary data.</text>
</comment>
<dbReference type="Proteomes" id="UP001500979">
    <property type="component" value="Unassembled WGS sequence"/>
</dbReference>
<evidence type="ECO:0000256" key="2">
    <source>
        <dbReference type="ARBA" id="ARBA00022823"/>
    </source>
</evidence>
<dbReference type="HAMAP" id="MF_00272">
    <property type="entry name" value="GcvH"/>
    <property type="match status" value="1"/>
</dbReference>
<comment type="similarity">
    <text evidence="1 3">Belongs to the GcvH family.</text>
</comment>
<sequence>MAAPEGIKYTSEHEWVRPTGEDTVRVGITEYAQQQLGDVVFVQLPGVGDELDAGAAMGEVESTKSVSDIYAPLAGSVTAVNDKLDTEPELVNTDPYGEGWMVELRLSDPAALDGLLDENAYRELTDQD</sequence>
<dbReference type="NCBIfam" id="NF002270">
    <property type="entry name" value="PRK01202.1"/>
    <property type="match status" value="1"/>
</dbReference>
<dbReference type="InterPro" id="IPR017453">
    <property type="entry name" value="GCV_H_sub"/>
</dbReference>
<evidence type="ECO:0000256" key="3">
    <source>
        <dbReference type="HAMAP-Rule" id="MF_00272"/>
    </source>
</evidence>
<protein>
    <recommendedName>
        <fullName evidence="3">Glycine cleavage system H protein</fullName>
    </recommendedName>
</protein>
<feature type="domain" description="Lipoyl-binding" evidence="4">
    <location>
        <begin position="23"/>
        <end position="105"/>
    </location>
</feature>
<comment type="subunit">
    <text evidence="3">The glycine cleavage system is composed of four proteins: P, T, L and H.</text>
</comment>
<dbReference type="NCBIfam" id="TIGR00527">
    <property type="entry name" value="gcvH"/>
    <property type="match status" value="1"/>
</dbReference>
<dbReference type="InterPro" id="IPR000089">
    <property type="entry name" value="Biotin_lipoyl"/>
</dbReference>
<keyword evidence="6" id="KW-1185">Reference proteome</keyword>
<evidence type="ECO:0000256" key="1">
    <source>
        <dbReference type="ARBA" id="ARBA00009249"/>
    </source>
</evidence>
<comment type="cofactor">
    <cofactor evidence="3">
        <name>(R)-lipoate</name>
        <dbReference type="ChEBI" id="CHEBI:83088"/>
    </cofactor>
    <text evidence="3">Binds 1 lipoyl cofactor covalently.</text>
</comment>
<dbReference type="CDD" id="cd06848">
    <property type="entry name" value="GCS_H"/>
    <property type="match status" value="1"/>
</dbReference>
<dbReference type="PANTHER" id="PTHR11715">
    <property type="entry name" value="GLYCINE CLEAVAGE SYSTEM H PROTEIN"/>
    <property type="match status" value="1"/>
</dbReference>
<keyword evidence="2 3" id="KW-0450">Lipoyl</keyword>
<dbReference type="RefSeq" id="WP_344680150.1">
    <property type="nucleotide sequence ID" value="NZ_BAAAUX010000014.1"/>
</dbReference>
<reference evidence="5 6" key="1">
    <citation type="journal article" date="2019" name="Int. J. Syst. Evol. Microbiol.">
        <title>The Global Catalogue of Microorganisms (GCM) 10K type strain sequencing project: providing services to taxonomists for standard genome sequencing and annotation.</title>
        <authorList>
            <consortium name="The Broad Institute Genomics Platform"/>
            <consortium name="The Broad Institute Genome Sequencing Center for Infectious Disease"/>
            <person name="Wu L."/>
            <person name="Ma J."/>
        </authorList>
    </citation>
    <scope>NUCLEOTIDE SEQUENCE [LARGE SCALE GENOMIC DNA]</scope>
    <source>
        <strain evidence="5 6">JCM 9383</strain>
    </source>
</reference>
<dbReference type="InterPro" id="IPR011053">
    <property type="entry name" value="Single_hybrid_motif"/>
</dbReference>
<evidence type="ECO:0000259" key="4">
    <source>
        <dbReference type="PROSITE" id="PS50968"/>
    </source>
</evidence>
<proteinExistence type="inferred from homology"/>
<dbReference type="PROSITE" id="PS00189">
    <property type="entry name" value="LIPOYL"/>
    <property type="match status" value="1"/>
</dbReference>
<gene>
    <name evidence="5" type="primary">gcvH_2</name>
    <name evidence="3" type="synonym">gcvH</name>
    <name evidence="5" type="ORF">GCM10010470_28710</name>
</gene>
<dbReference type="EMBL" id="BAAAUX010000014">
    <property type="protein sequence ID" value="GAA2792199.1"/>
    <property type="molecule type" value="Genomic_DNA"/>
</dbReference>
<organism evidence="5 6">
    <name type="scientific">Saccharopolyspora taberi</name>
    <dbReference type="NCBI Taxonomy" id="60895"/>
    <lineage>
        <taxon>Bacteria</taxon>
        <taxon>Bacillati</taxon>
        <taxon>Actinomycetota</taxon>
        <taxon>Actinomycetes</taxon>
        <taxon>Pseudonocardiales</taxon>
        <taxon>Pseudonocardiaceae</taxon>
        <taxon>Saccharopolyspora</taxon>
    </lineage>
</organism>
<comment type="function">
    <text evidence="3">The glycine cleavage system catalyzes the degradation of glycine. The H protein shuttles the methylamine group of glycine from the P protein to the T protein.</text>
</comment>
<evidence type="ECO:0000313" key="5">
    <source>
        <dbReference type="EMBL" id="GAA2792199.1"/>
    </source>
</evidence>
<evidence type="ECO:0000313" key="6">
    <source>
        <dbReference type="Proteomes" id="UP001500979"/>
    </source>
</evidence>
<feature type="modified residue" description="N6-lipoyllysine" evidence="3">
    <location>
        <position position="64"/>
    </location>
</feature>
<dbReference type="PROSITE" id="PS50968">
    <property type="entry name" value="BIOTINYL_LIPOYL"/>
    <property type="match status" value="1"/>
</dbReference>
<dbReference type="InterPro" id="IPR033753">
    <property type="entry name" value="GCV_H/Fam206"/>
</dbReference>
<name>A0ABN3VFV0_9PSEU</name>